<dbReference type="Proteomes" id="UP000315010">
    <property type="component" value="Unassembled WGS sequence"/>
</dbReference>
<evidence type="ECO:0000313" key="7">
    <source>
        <dbReference type="Proteomes" id="UP000315010"/>
    </source>
</evidence>
<protein>
    <recommendedName>
        <fullName evidence="5">Probable membrane transporter protein</fullName>
    </recommendedName>
</protein>
<evidence type="ECO:0000256" key="2">
    <source>
        <dbReference type="ARBA" id="ARBA00022692"/>
    </source>
</evidence>
<proteinExistence type="inferred from homology"/>
<dbReference type="Pfam" id="PF01925">
    <property type="entry name" value="TauE"/>
    <property type="match status" value="1"/>
</dbReference>
<name>A0A5C5ZA49_9BACT</name>
<keyword evidence="4 5" id="KW-0472">Membrane</keyword>
<dbReference type="EMBL" id="SJPJ01000001">
    <property type="protein sequence ID" value="TWT84078.1"/>
    <property type="molecule type" value="Genomic_DNA"/>
</dbReference>
<feature type="transmembrane region" description="Helical" evidence="5">
    <location>
        <begin position="6"/>
        <end position="37"/>
    </location>
</feature>
<comment type="caution">
    <text evidence="6">The sequence shown here is derived from an EMBL/GenBank/DDBJ whole genome shotgun (WGS) entry which is preliminary data.</text>
</comment>
<keyword evidence="5" id="KW-1003">Cell membrane</keyword>
<feature type="transmembrane region" description="Helical" evidence="5">
    <location>
        <begin position="99"/>
        <end position="117"/>
    </location>
</feature>
<comment type="subcellular location">
    <subcellularLocation>
        <location evidence="5">Cell membrane</location>
        <topology evidence="5">Multi-pass membrane protein</topology>
    </subcellularLocation>
    <subcellularLocation>
        <location evidence="1">Membrane</location>
        <topology evidence="1">Multi-pass membrane protein</topology>
    </subcellularLocation>
</comment>
<evidence type="ECO:0000256" key="4">
    <source>
        <dbReference type="ARBA" id="ARBA00023136"/>
    </source>
</evidence>
<organism evidence="6 7">
    <name type="scientific">Novipirellula herctigrandis</name>
    <dbReference type="NCBI Taxonomy" id="2527986"/>
    <lineage>
        <taxon>Bacteria</taxon>
        <taxon>Pseudomonadati</taxon>
        <taxon>Planctomycetota</taxon>
        <taxon>Planctomycetia</taxon>
        <taxon>Pirellulales</taxon>
        <taxon>Pirellulaceae</taxon>
        <taxon>Novipirellula</taxon>
    </lineage>
</organism>
<evidence type="ECO:0000256" key="5">
    <source>
        <dbReference type="RuleBase" id="RU363041"/>
    </source>
</evidence>
<dbReference type="InterPro" id="IPR002781">
    <property type="entry name" value="TM_pro_TauE-like"/>
</dbReference>
<feature type="transmembrane region" description="Helical" evidence="5">
    <location>
        <begin position="44"/>
        <end position="63"/>
    </location>
</feature>
<dbReference type="GO" id="GO:0005886">
    <property type="term" value="C:plasma membrane"/>
    <property type="evidence" value="ECO:0007669"/>
    <property type="project" value="UniProtKB-SubCell"/>
</dbReference>
<keyword evidence="7" id="KW-1185">Reference proteome</keyword>
<evidence type="ECO:0000256" key="1">
    <source>
        <dbReference type="ARBA" id="ARBA00004141"/>
    </source>
</evidence>
<reference evidence="6 7" key="1">
    <citation type="submission" date="2019-02" db="EMBL/GenBank/DDBJ databases">
        <title>Deep-cultivation of Planctomycetes and their phenomic and genomic characterization uncovers novel biology.</title>
        <authorList>
            <person name="Wiegand S."/>
            <person name="Jogler M."/>
            <person name="Boedeker C."/>
            <person name="Pinto D."/>
            <person name="Vollmers J."/>
            <person name="Rivas-Marin E."/>
            <person name="Kohn T."/>
            <person name="Peeters S.H."/>
            <person name="Heuer A."/>
            <person name="Rast P."/>
            <person name="Oberbeckmann S."/>
            <person name="Bunk B."/>
            <person name="Jeske O."/>
            <person name="Meyerdierks A."/>
            <person name="Storesund J.E."/>
            <person name="Kallscheuer N."/>
            <person name="Luecker S."/>
            <person name="Lage O.M."/>
            <person name="Pohl T."/>
            <person name="Merkel B.J."/>
            <person name="Hornburger P."/>
            <person name="Mueller R.-W."/>
            <person name="Bruemmer F."/>
            <person name="Labrenz M."/>
            <person name="Spormann A.M."/>
            <person name="Op Den Camp H."/>
            <person name="Overmann J."/>
            <person name="Amann R."/>
            <person name="Jetten M.S.M."/>
            <person name="Mascher T."/>
            <person name="Medema M.H."/>
            <person name="Devos D.P."/>
            <person name="Kaster A.-K."/>
            <person name="Ovreas L."/>
            <person name="Rohde M."/>
            <person name="Galperin M.Y."/>
            <person name="Jogler C."/>
        </authorList>
    </citation>
    <scope>NUCLEOTIDE SEQUENCE [LARGE SCALE GENOMIC DNA]</scope>
    <source>
        <strain evidence="6 7">CA13</strain>
    </source>
</reference>
<comment type="similarity">
    <text evidence="5">Belongs to the 4-toluene sulfonate uptake permease (TSUP) (TC 2.A.102) family.</text>
</comment>
<accession>A0A5C5ZA49</accession>
<dbReference type="PANTHER" id="PTHR43701">
    <property type="entry name" value="MEMBRANE TRANSPORTER PROTEIN MJ0441-RELATED"/>
    <property type="match status" value="1"/>
</dbReference>
<gene>
    <name evidence="6" type="ORF">CA13_55540</name>
</gene>
<dbReference type="AlphaFoldDB" id="A0A5C5ZA49"/>
<evidence type="ECO:0000256" key="3">
    <source>
        <dbReference type="ARBA" id="ARBA00022989"/>
    </source>
</evidence>
<evidence type="ECO:0000313" key="6">
    <source>
        <dbReference type="EMBL" id="TWT84078.1"/>
    </source>
</evidence>
<feature type="transmembrane region" description="Helical" evidence="5">
    <location>
        <begin position="69"/>
        <end position="87"/>
    </location>
</feature>
<dbReference type="InterPro" id="IPR051598">
    <property type="entry name" value="TSUP/Inactive_protease-like"/>
</dbReference>
<keyword evidence="2 5" id="KW-0812">Transmembrane</keyword>
<dbReference type="PANTHER" id="PTHR43701:SF2">
    <property type="entry name" value="MEMBRANE TRANSPORTER PROTEIN YJNA-RELATED"/>
    <property type="match status" value="1"/>
</dbReference>
<keyword evidence="3 5" id="KW-1133">Transmembrane helix</keyword>
<sequence length="136" mass="14273">MWVWYVLGGIAAGLLSSMFGVGAGILLVPLLSIAFGFGQKDSQGMALAVMVPMAFAGAMRYHFNPDIHLDLSVAAIVAVGGVLGAIVGSQIVFGIPDIVLKRMFACFIIVVGINILVNSCRNRPEGETPSAEHQAE</sequence>